<gene>
    <name evidence="3" type="ORF">EF878_16635</name>
</gene>
<proteinExistence type="predicted"/>
<dbReference type="OrthoDB" id="5794853at2"/>
<dbReference type="PANTHER" id="PTHR43540">
    <property type="entry name" value="PEROXYUREIDOACRYLATE/UREIDOACRYLATE AMIDOHYDROLASE-RELATED"/>
    <property type="match status" value="1"/>
</dbReference>
<feature type="domain" description="Isochorismatase-like" evidence="2">
    <location>
        <begin position="29"/>
        <end position="203"/>
    </location>
</feature>
<dbReference type="AlphaFoldDB" id="A0A3N0FVQ0"/>
<dbReference type="Proteomes" id="UP000276061">
    <property type="component" value="Unassembled WGS sequence"/>
</dbReference>
<dbReference type="InterPro" id="IPR016291">
    <property type="entry name" value="Isochorismatase"/>
</dbReference>
<accession>A0A3N0FVQ0</accession>
<dbReference type="EMBL" id="RJLR01000027">
    <property type="protein sequence ID" value="RNM04255.1"/>
    <property type="molecule type" value="Genomic_DNA"/>
</dbReference>
<dbReference type="RefSeq" id="WP_123253105.1">
    <property type="nucleotide sequence ID" value="NZ_RJLR01000027.1"/>
</dbReference>
<dbReference type="PRINTS" id="PR01398">
    <property type="entry name" value="ISCHRISMTASE"/>
</dbReference>
<comment type="caution">
    <text evidence="3">The sequence shown here is derived from an EMBL/GenBank/DDBJ whole genome shotgun (WGS) entry which is preliminary data.</text>
</comment>
<keyword evidence="1" id="KW-0378">Hydrolase</keyword>
<reference evidence="3 4" key="1">
    <citation type="submission" date="2018-11" db="EMBL/GenBank/DDBJ databases">
        <title>Characterization of surface water Dickeya isolates.</title>
        <authorList>
            <person name="Van Gijsegem F."/>
            <person name="Pedron J."/>
        </authorList>
    </citation>
    <scope>NUCLEOTIDE SEQUENCE [LARGE SCALE GENOMIC DNA]</scope>
    <source>
        <strain evidence="3 4">FVG1-MFV-O17</strain>
    </source>
</reference>
<dbReference type="InterPro" id="IPR000868">
    <property type="entry name" value="Isochorismatase-like_dom"/>
</dbReference>
<evidence type="ECO:0000313" key="3">
    <source>
        <dbReference type="EMBL" id="RNM04255.1"/>
    </source>
</evidence>
<dbReference type="Pfam" id="PF00857">
    <property type="entry name" value="Isochorismatase"/>
    <property type="match status" value="1"/>
</dbReference>
<dbReference type="InterPro" id="IPR036380">
    <property type="entry name" value="Isochorismatase-like_sf"/>
</dbReference>
<protein>
    <submittedName>
        <fullName evidence="3">Isochorismatase family protein</fullName>
    </submittedName>
</protein>
<organism evidence="3 4">
    <name type="scientific">Dickeya undicola</name>
    <dbReference type="NCBI Taxonomy" id="1577887"/>
    <lineage>
        <taxon>Bacteria</taxon>
        <taxon>Pseudomonadati</taxon>
        <taxon>Pseudomonadota</taxon>
        <taxon>Gammaproteobacteria</taxon>
        <taxon>Enterobacterales</taxon>
        <taxon>Pectobacteriaceae</taxon>
        <taxon>Dickeya</taxon>
    </lineage>
</organism>
<dbReference type="Gene3D" id="3.40.50.850">
    <property type="entry name" value="Isochorismatase-like"/>
    <property type="match status" value="1"/>
</dbReference>
<evidence type="ECO:0000259" key="2">
    <source>
        <dbReference type="Pfam" id="PF00857"/>
    </source>
</evidence>
<dbReference type="GO" id="GO:0008908">
    <property type="term" value="F:isochorismatase activity"/>
    <property type="evidence" value="ECO:0007669"/>
    <property type="project" value="InterPro"/>
</dbReference>
<name>A0A3N0FVQ0_9GAMM</name>
<dbReference type="PANTHER" id="PTHR43540:SF3">
    <property type="entry name" value="ENTEROBACTIN SYNTHASE COMPONENT B"/>
    <property type="match status" value="1"/>
</dbReference>
<sequence length="212" mass="23654">MEKIASYPLPLESELPHSAADWCLERSRTALLIHDMQRYFVDFFSENAPPISSVIENNVQLLTMARQLDIPVFYTAQPGSMTQAQRGLLQSIWGPGMQASDAHRQIIPPLAAVADERVLTKWRYSAFFHSDFLADLRALHRDQLIICGVYAHVGCLCTAIDAYSHDIETFFIADAVADFSKEKHQIALTMAAEICSVVLSTRQALSALDKAN</sequence>
<evidence type="ECO:0000256" key="1">
    <source>
        <dbReference type="ARBA" id="ARBA00022801"/>
    </source>
</evidence>
<dbReference type="InterPro" id="IPR050272">
    <property type="entry name" value="Isochorismatase-like_hydrls"/>
</dbReference>
<dbReference type="SUPFAM" id="SSF52499">
    <property type="entry name" value="Isochorismatase-like hydrolases"/>
    <property type="match status" value="1"/>
</dbReference>
<evidence type="ECO:0000313" key="4">
    <source>
        <dbReference type="Proteomes" id="UP000276061"/>
    </source>
</evidence>